<sequence>MEENGKKERSFRHEDYNTRRVFLRSYPLHRGFESEAEESKETGQEYKEEAVNVKTGKKPVKKIILAVIQWGEERVIVLRRVKHKIAMYLVGCMPVNIKASAALISI</sequence>
<proteinExistence type="predicted"/>
<accession>A0A8S0URQ5</accession>
<protein>
    <submittedName>
        <fullName evidence="1">Uncharacterized protein</fullName>
    </submittedName>
</protein>
<organism evidence="1 2">
    <name type="scientific">Olea europaea subsp. europaea</name>
    <dbReference type="NCBI Taxonomy" id="158383"/>
    <lineage>
        <taxon>Eukaryota</taxon>
        <taxon>Viridiplantae</taxon>
        <taxon>Streptophyta</taxon>
        <taxon>Embryophyta</taxon>
        <taxon>Tracheophyta</taxon>
        <taxon>Spermatophyta</taxon>
        <taxon>Magnoliopsida</taxon>
        <taxon>eudicotyledons</taxon>
        <taxon>Gunneridae</taxon>
        <taxon>Pentapetalae</taxon>
        <taxon>asterids</taxon>
        <taxon>lamiids</taxon>
        <taxon>Lamiales</taxon>
        <taxon>Oleaceae</taxon>
        <taxon>Oleeae</taxon>
        <taxon>Olea</taxon>
    </lineage>
</organism>
<dbReference type="Proteomes" id="UP000594638">
    <property type="component" value="Unassembled WGS sequence"/>
</dbReference>
<dbReference type="Gramene" id="OE9A004747T1">
    <property type="protein sequence ID" value="OE9A004747C1"/>
    <property type="gene ID" value="OE9A004747"/>
</dbReference>
<dbReference type="OrthoDB" id="1913089at2759"/>
<keyword evidence="2" id="KW-1185">Reference proteome</keyword>
<dbReference type="AlphaFoldDB" id="A0A8S0URQ5"/>
<reference evidence="1 2" key="1">
    <citation type="submission" date="2019-12" db="EMBL/GenBank/DDBJ databases">
        <authorList>
            <person name="Alioto T."/>
            <person name="Alioto T."/>
            <person name="Gomez Garrido J."/>
        </authorList>
    </citation>
    <scope>NUCLEOTIDE SEQUENCE [LARGE SCALE GENOMIC DNA]</scope>
</reference>
<name>A0A8S0URQ5_OLEEU</name>
<comment type="caution">
    <text evidence="1">The sequence shown here is derived from an EMBL/GenBank/DDBJ whole genome shotgun (WGS) entry which is preliminary data.</text>
</comment>
<gene>
    <name evidence="1" type="ORF">OLEA9_A004747</name>
</gene>
<dbReference type="EMBL" id="CACTIH010009054">
    <property type="protein sequence ID" value="CAA3021405.1"/>
    <property type="molecule type" value="Genomic_DNA"/>
</dbReference>
<evidence type="ECO:0000313" key="1">
    <source>
        <dbReference type="EMBL" id="CAA3021405.1"/>
    </source>
</evidence>
<evidence type="ECO:0000313" key="2">
    <source>
        <dbReference type="Proteomes" id="UP000594638"/>
    </source>
</evidence>